<dbReference type="PANTHER" id="PTHR33755:SF6">
    <property type="entry name" value="PLASMID STABILIZATION SYSTEM PROTEIN"/>
    <property type="match status" value="1"/>
</dbReference>
<gene>
    <name evidence="3" type="ORF">PL8927_780106</name>
</gene>
<dbReference type="InterPro" id="IPR007712">
    <property type="entry name" value="RelE/ParE_toxin"/>
</dbReference>
<evidence type="ECO:0000256" key="2">
    <source>
        <dbReference type="ARBA" id="ARBA00022649"/>
    </source>
</evidence>
<dbReference type="AlphaFoldDB" id="A0A7Z9E389"/>
<evidence type="ECO:0000256" key="1">
    <source>
        <dbReference type="ARBA" id="ARBA00006226"/>
    </source>
</evidence>
<dbReference type="Proteomes" id="UP000184550">
    <property type="component" value="Unassembled WGS sequence"/>
</dbReference>
<keyword evidence="2" id="KW-1277">Toxin-antitoxin system</keyword>
<dbReference type="RefSeq" id="WP_083625537.1">
    <property type="nucleotide sequence ID" value="NZ_LR734879.1"/>
</dbReference>
<dbReference type="OrthoDB" id="514150at2"/>
<dbReference type="Gene3D" id="3.30.2310.20">
    <property type="entry name" value="RelE-like"/>
    <property type="match status" value="1"/>
</dbReference>
<evidence type="ECO:0000313" key="3">
    <source>
        <dbReference type="EMBL" id="VXD23464.1"/>
    </source>
</evidence>
<dbReference type="SUPFAM" id="SSF143011">
    <property type="entry name" value="RelE-like"/>
    <property type="match status" value="1"/>
</dbReference>
<dbReference type="InterPro" id="IPR035093">
    <property type="entry name" value="RelE/ParE_toxin_dom_sf"/>
</dbReference>
<organism evidence="3 4">
    <name type="scientific">Planktothrix serta PCC 8927</name>
    <dbReference type="NCBI Taxonomy" id="671068"/>
    <lineage>
        <taxon>Bacteria</taxon>
        <taxon>Bacillati</taxon>
        <taxon>Cyanobacteriota</taxon>
        <taxon>Cyanophyceae</taxon>
        <taxon>Oscillatoriophycideae</taxon>
        <taxon>Oscillatoriales</taxon>
        <taxon>Microcoleaceae</taxon>
        <taxon>Planktothrix</taxon>
    </lineage>
</organism>
<evidence type="ECO:0000313" key="4">
    <source>
        <dbReference type="Proteomes" id="UP000184550"/>
    </source>
</evidence>
<dbReference type="Pfam" id="PF05016">
    <property type="entry name" value="ParE_toxin"/>
    <property type="match status" value="1"/>
</dbReference>
<dbReference type="PANTHER" id="PTHR33755">
    <property type="entry name" value="TOXIN PARE1-RELATED"/>
    <property type="match status" value="1"/>
</dbReference>
<dbReference type="NCBIfam" id="TIGR02385">
    <property type="entry name" value="RelE_StbE"/>
    <property type="match status" value="1"/>
</dbReference>
<reference evidence="3" key="1">
    <citation type="submission" date="2019-10" db="EMBL/GenBank/DDBJ databases">
        <authorList>
            <consortium name="Genoscope - CEA"/>
            <person name="William W."/>
        </authorList>
    </citation>
    <scope>NUCLEOTIDE SEQUENCE [LARGE SCALE GENOMIC DNA]</scope>
    <source>
        <strain evidence="3">BBR_PRJEB10992</strain>
    </source>
</reference>
<proteinExistence type="inferred from homology"/>
<comment type="caution">
    <text evidence="3">The sequence shown here is derived from an EMBL/GenBank/DDBJ whole genome shotgun (WGS) entry which is preliminary data.</text>
</comment>
<dbReference type="InterPro" id="IPR051803">
    <property type="entry name" value="TA_system_RelE-like_toxin"/>
</dbReference>
<accession>A0A7Z9E389</accession>
<dbReference type="EMBL" id="CZCU02000155">
    <property type="protein sequence ID" value="VXD23464.1"/>
    <property type="molecule type" value="Genomic_DNA"/>
</dbReference>
<protein>
    <submittedName>
        <fullName evidence="3">Toxin Y4kP</fullName>
    </submittedName>
</protein>
<keyword evidence="4" id="KW-1185">Reference proteome</keyword>
<name>A0A7Z9E389_9CYAN</name>
<comment type="similarity">
    <text evidence="1">Belongs to the RelE toxin family.</text>
</comment>
<sequence>MKIKWLRRALRNLEIVYTYISSDDADAARQTIVRIKDTVNQLAQYPFMGRYGRVEGTRELVIANTPYLVIYRVKEETVQIIRVLHASRKYPE</sequence>